<evidence type="ECO:0000256" key="1">
    <source>
        <dbReference type="SAM" id="MobiDB-lite"/>
    </source>
</evidence>
<dbReference type="SUPFAM" id="SSF48452">
    <property type="entry name" value="TPR-like"/>
    <property type="match status" value="1"/>
</dbReference>
<keyword evidence="4" id="KW-1185">Reference proteome</keyword>
<keyword evidence="2" id="KW-1133">Transmembrane helix</keyword>
<dbReference type="KEGG" id="hhy:Halhy_2405"/>
<dbReference type="AlphaFoldDB" id="F4KWD0"/>
<feature type="region of interest" description="Disordered" evidence="1">
    <location>
        <begin position="188"/>
        <end position="208"/>
    </location>
</feature>
<dbReference type="RefSeq" id="WP_013764829.1">
    <property type="nucleotide sequence ID" value="NC_015510.1"/>
</dbReference>
<dbReference type="Proteomes" id="UP000008461">
    <property type="component" value="Chromosome"/>
</dbReference>
<evidence type="ECO:0000313" key="4">
    <source>
        <dbReference type="Proteomes" id="UP000008461"/>
    </source>
</evidence>
<dbReference type="eggNOG" id="COG3063">
    <property type="taxonomic scope" value="Bacteria"/>
</dbReference>
<feature type="transmembrane region" description="Helical" evidence="2">
    <location>
        <begin position="37"/>
        <end position="56"/>
    </location>
</feature>
<organism evidence="3 4">
    <name type="scientific">Haliscomenobacter hydrossis (strain ATCC 27775 / DSM 1100 / LMG 10767 / O)</name>
    <dbReference type="NCBI Taxonomy" id="760192"/>
    <lineage>
        <taxon>Bacteria</taxon>
        <taxon>Pseudomonadati</taxon>
        <taxon>Bacteroidota</taxon>
        <taxon>Saprospiria</taxon>
        <taxon>Saprospirales</taxon>
        <taxon>Haliscomenobacteraceae</taxon>
        <taxon>Haliscomenobacter</taxon>
    </lineage>
</organism>
<proteinExistence type="predicted"/>
<dbReference type="OrthoDB" id="1494476at2"/>
<protein>
    <submittedName>
        <fullName evidence="3">Uncharacterized protein</fullName>
    </submittedName>
</protein>
<keyword evidence="2" id="KW-0472">Membrane</keyword>
<accession>F4KWD0</accession>
<dbReference type="EMBL" id="CP002691">
    <property type="protein sequence ID" value="AEE50280.1"/>
    <property type="molecule type" value="Genomic_DNA"/>
</dbReference>
<feature type="transmembrane region" description="Helical" evidence="2">
    <location>
        <begin position="12"/>
        <end position="31"/>
    </location>
</feature>
<dbReference type="Gene3D" id="1.25.40.10">
    <property type="entry name" value="Tetratricopeptide repeat domain"/>
    <property type="match status" value="1"/>
</dbReference>
<reference key="2">
    <citation type="submission" date="2011-04" db="EMBL/GenBank/DDBJ databases">
        <title>Complete sequence of chromosome of Haliscomenobacter hydrossis DSM 1100.</title>
        <authorList>
            <consortium name="US DOE Joint Genome Institute (JGI-PGF)"/>
            <person name="Lucas S."/>
            <person name="Han J."/>
            <person name="Lapidus A."/>
            <person name="Bruce D."/>
            <person name="Goodwin L."/>
            <person name="Pitluck S."/>
            <person name="Peters L."/>
            <person name="Kyrpides N."/>
            <person name="Mavromatis K."/>
            <person name="Ivanova N."/>
            <person name="Ovchinnikova G."/>
            <person name="Pagani I."/>
            <person name="Daligault H."/>
            <person name="Detter J.C."/>
            <person name="Han C."/>
            <person name="Land M."/>
            <person name="Hauser L."/>
            <person name="Markowitz V."/>
            <person name="Cheng J.-F."/>
            <person name="Hugenholtz P."/>
            <person name="Woyke T."/>
            <person name="Wu D."/>
            <person name="Verbarg S."/>
            <person name="Frueling A."/>
            <person name="Brambilla E."/>
            <person name="Klenk H.-P."/>
            <person name="Eisen J.A."/>
        </authorList>
    </citation>
    <scope>NUCLEOTIDE SEQUENCE</scope>
    <source>
        <strain>DSM 1100</strain>
    </source>
</reference>
<evidence type="ECO:0000256" key="2">
    <source>
        <dbReference type="SAM" id="Phobius"/>
    </source>
</evidence>
<dbReference type="InterPro" id="IPR011990">
    <property type="entry name" value="TPR-like_helical_dom_sf"/>
</dbReference>
<evidence type="ECO:0000313" key="3">
    <source>
        <dbReference type="EMBL" id="AEE50280.1"/>
    </source>
</evidence>
<keyword evidence="2" id="KW-0812">Transmembrane</keyword>
<reference evidence="3 4" key="1">
    <citation type="journal article" date="2011" name="Stand. Genomic Sci.">
        <title>Complete genome sequence of Haliscomenobacter hydrossis type strain (O).</title>
        <authorList>
            <consortium name="US DOE Joint Genome Institute (JGI-PGF)"/>
            <person name="Daligault H."/>
            <person name="Lapidus A."/>
            <person name="Zeytun A."/>
            <person name="Nolan M."/>
            <person name="Lucas S."/>
            <person name="Del Rio T.G."/>
            <person name="Tice H."/>
            <person name="Cheng J.F."/>
            <person name="Tapia R."/>
            <person name="Han C."/>
            <person name="Goodwin L."/>
            <person name="Pitluck S."/>
            <person name="Liolios K."/>
            <person name="Pagani I."/>
            <person name="Ivanova N."/>
            <person name="Huntemann M."/>
            <person name="Mavromatis K."/>
            <person name="Mikhailova N."/>
            <person name="Pati A."/>
            <person name="Chen A."/>
            <person name="Palaniappan K."/>
            <person name="Land M."/>
            <person name="Hauser L."/>
            <person name="Brambilla E.M."/>
            <person name="Rohde M."/>
            <person name="Verbarg S."/>
            <person name="Goker M."/>
            <person name="Bristow J."/>
            <person name="Eisen J.A."/>
            <person name="Markowitz V."/>
            <person name="Hugenholtz P."/>
            <person name="Kyrpides N.C."/>
            <person name="Klenk H.P."/>
            <person name="Woyke T."/>
        </authorList>
    </citation>
    <scope>NUCLEOTIDE SEQUENCE [LARGE SCALE GENOMIC DNA]</scope>
    <source>
        <strain evidence="4">ATCC 27775 / DSM 1100 / LMG 10767 / O</strain>
    </source>
</reference>
<sequence>MFTINIHLRFALMGVLTLGGIALSAAFGFWYGFPFVLIGLGLAVGYVLLGTVQSAAEIMQSGDMDAASKRLGLTLKPEWLYVTNRAYYYMLKGTIAMAGKNTDEGEIYLNKAQSLKLPTDNEKAMIELQLASIKANKGKIKEAEAHMRNLRQLKVTEGMIKNQIEEFDKALKQNKGQLNAANRMGPMRGQMVQRGGAGGGKRKRPPMR</sequence>
<gene>
    <name evidence="3" type="ordered locus">Halhy_2405</name>
</gene>
<dbReference type="HOGENOM" id="CLU_1446701_0_0_10"/>
<name>F4KWD0_HALH1</name>
<dbReference type="STRING" id="760192.Halhy_2405"/>